<gene>
    <name evidence="2" type="ORF">DS742_12530</name>
    <name evidence="1" type="ORF">LAD12857_14280</name>
</gene>
<dbReference type="Proteomes" id="UP000260680">
    <property type="component" value="Unassembled WGS sequence"/>
</dbReference>
<reference evidence="2 3" key="1">
    <citation type="submission" date="2018-07" db="EMBL/GenBank/DDBJ databases">
        <title>New species, Clostridium PI-S10-A1B.</title>
        <authorList>
            <person name="Krishna G."/>
            <person name="Summeta K."/>
            <person name="Shikha S."/>
            <person name="Prabhu P.B."/>
            <person name="Suresh K."/>
        </authorList>
    </citation>
    <scope>NUCLEOTIDE SEQUENCE [LARGE SCALE GENOMIC DNA]</scope>
    <source>
        <strain evidence="2 3">PI-S10-A1B</strain>
    </source>
</reference>
<proteinExistence type="predicted"/>
<dbReference type="OrthoDB" id="358393at2"/>
<protein>
    <submittedName>
        <fullName evidence="1">DUF4867 domain-containing protein</fullName>
    </submittedName>
    <submittedName>
        <fullName evidence="2">DUF4867 family protein</fullName>
    </submittedName>
</protein>
<comment type="caution">
    <text evidence="2">The sequence shown here is derived from an EMBL/GenBank/DDBJ whole genome shotgun (WGS) entry which is preliminary data.</text>
</comment>
<evidence type="ECO:0000313" key="1">
    <source>
        <dbReference type="EMBL" id="GLB29505.1"/>
    </source>
</evidence>
<organism evidence="2 3">
    <name type="scientific">Lacrimispora amygdalina</name>
    <dbReference type="NCBI Taxonomy" id="253257"/>
    <lineage>
        <taxon>Bacteria</taxon>
        <taxon>Bacillati</taxon>
        <taxon>Bacillota</taxon>
        <taxon>Clostridia</taxon>
        <taxon>Lachnospirales</taxon>
        <taxon>Lachnospiraceae</taxon>
        <taxon>Lacrimispora</taxon>
    </lineage>
</organism>
<dbReference type="Pfam" id="PF16161">
    <property type="entry name" value="DUF4867"/>
    <property type="match status" value="1"/>
</dbReference>
<dbReference type="InterPro" id="IPR032358">
    <property type="entry name" value="DUF4867"/>
</dbReference>
<dbReference type="Proteomes" id="UP001419084">
    <property type="component" value="Unassembled WGS sequence"/>
</dbReference>
<dbReference type="AlphaFoldDB" id="A0A3E2NC38"/>
<evidence type="ECO:0000313" key="3">
    <source>
        <dbReference type="Proteomes" id="UP000260680"/>
    </source>
</evidence>
<dbReference type="EMBL" id="BRPJ01000026">
    <property type="protein sequence ID" value="GLB29505.1"/>
    <property type="molecule type" value="Genomic_DNA"/>
</dbReference>
<sequence>MGIEIKPVTDPAFGAYGKIVTGYEIGDLLKKMEETPLPEDVIYVASVQELEELSVSKEMEKNLYGQMPIQVGFCNGHNKKLNAAEYHRNSEINIAATDLVLILGKQQDITPEYTYDSGNMEAFLIPRGTVVEVYATTLHYAPCHTQEGGFRCVVILPQGTNTDLTPLDKTVNKEDKLLFAKNKWLIGHEEGGLPKEAYIGITGENLSI</sequence>
<evidence type="ECO:0000313" key="2">
    <source>
        <dbReference type="EMBL" id="RFZ78565.1"/>
    </source>
</evidence>
<reference evidence="1 4" key="2">
    <citation type="journal article" date="2024" name="Int. J. Syst. Evol. Microbiol.">
        <title>Lacrimispora brassicae sp. nov. isolated from fermented cabbage, and proposal of Clostridium indicum Gundawar et al. 2019 and Clostridium methoxybenzovorans Mechichi et al. 1999 as heterotypic synonyms of Lacrimispora amygdalina (Parshina et al. 2003) Haas and Blanchard 2020 and Lacrimispora indolis (McClung and McCoy 1957) Haas and Blanchard 2020, respectively.</title>
        <authorList>
            <person name="Kobayashi H."/>
            <person name="Tanizawa Y."/>
            <person name="Sakamoto M."/>
            <person name="Ohkuma M."/>
            <person name="Tohno M."/>
        </authorList>
    </citation>
    <scope>NUCLEOTIDE SEQUENCE [LARGE SCALE GENOMIC DNA]</scope>
    <source>
        <strain evidence="1 4">DSM 12857</strain>
    </source>
</reference>
<dbReference type="RefSeq" id="WP_117417338.1">
    <property type="nucleotide sequence ID" value="NZ_BRPJ01000026.1"/>
</dbReference>
<accession>A0A3E2NC38</accession>
<evidence type="ECO:0000313" key="4">
    <source>
        <dbReference type="Proteomes" id="UP001419084"/>
    </source>
</evidence>
<name>A0A3E2NC38_9FIRM</name>
<dbReference type="EMBL" id="QOHO01000033">
    <property type="protein sequence ID" value="RFZ78565.1"/>
    <property type="molecule type" value="Genomic_DNA"/>
</dbReference>
<keyword evidence="4" id="KW-1185">Reference proteome</keyword>